<dbReference type="Proteomes" id="UP000327013">
    <property type="component" value="Unassembled WGS sequence"/>
</dbReference>
<feature type="region of interest" description="Disordered" evidence="1">
    <location>
        <begin position="1"/>
        <end position="57"/>
    </location>
</feature>
<evidence type="ECO:0008006" key="4">
    <source>
        <dbReference type="Google" id="ProtNLM"/>
    </source>
</evidence>
<evidence type="ECO:0000313" key="2">
    <source>
        <dbReference type="EMBL" id="KAB8356657.1"/>
    </source>
</evidence>
<proteinExistence type="predicted"/>
<feature type="compositionally biased region" description="Polar residues" evidence="1">
    <location>
        <begin position="296"/>
        <end position="310"/>
    </location>
</feature>
<comment type="caution">
    <text evidence="2">The sequence shown here is derived from an EMBL/GenBank/DDBJ whole genome shotgun (WGS) entry which is preliminary data.</text>
</comment>
<feature type="region of interest" description="Disordered" evidence="1">
    <location>
        <begin position="215"/>
        <end position="321"/>
    </location>
</feature>
<gene>
    <name evidence="2" type="ORF">FH972_024234</name>
</gene>
<organism evidence="2 3">
    <name type="scientific">Carpinus fangiana</name>
    <dbReference type="NCBI Taxonomy" id="176857"/>
    <lineage>
        <taxon>Eukaryota</taxon>
        <taxon>Viridiplantae</taxon>
        <taxon>Streptophyta</taxon>
        <taxon>Embryophyta</taxon>
        <taxon>Tracheophyta</taxon>
        <taxon>Spermatophyta</taxon>
        <taxon>Magnoliopsida</taxon>
        <taxon>eudicotyledons</taxon>
        <taxon>Gunneridae</taxon>
        <taxon>Pentapetalae</taxon>
        <taxon>rosids</taxon>
        <taxon>fabids</taxon>
        <taxon>Fagales</taxon>
        <taxon>Betulaceae</taxon>
        <taxon>Carpinus</taxon>
    </lineage>
</organism>
<feature type="compositionally biased region" description="Basic residues" evidence="1">
    <location>
        <begin position="1"/>
        <end position="11"/>
    </location>
</feature>
<dbReference type="OrthoDB" id="2392550at2759"/>
<evidence type="ECO:0000256" key="1">
    <source>
        <dbReference type="SAM" id="MobiDB-lite"/>
    </source>
</evidence>
<sequence>MAPKRTSKRKSSSGTSVSDTQNQLARFPAPPQLLPTKTGSPAGSPFISPSKRRTGVTQGQRQIFMENLQAEKANRRAQWLRSNLEYRIIQIPSAVRKATLGEVLLKYMEQNAAASPKRVAPKPRPAKRNSTHILEDNPAPTSTKRPRLEGAKVATSAAAKRAAESRILSPKSHNSRALPQSPFKAMGSPLKSGIARPFSPVKSVPGVAMATTASSLAKTNDKTSSLAKANDKTSSLTKANDKTKAKTAPRTLTKQATKPTTASTASTASMRSKRAPAAKTRGMTTTDDSDGRRQSNESNATTNSTGTAIITKQRATKGVNKAVADSRIVGIPAAGKKVKATSTSTAKAVGSVRGGRTLRNRP</sequence>
<feature type="compositionally biased region" description="Low complexity" evidence="1">
    <location>
        <begin position="256"/>
        <end position="270"/>
    </location>
</feature>
<protein>
    <recommendedName>
        <fullName evidence="4">Borealin N-terminal domain-containing protein</fullName>
    </recommendedName>
</protein>
<dbReference type="AlphaFoldDB" id="A0A5N6KXZ0"/>
<keyword evidence="3" id="KW-1185">Reference proteome</keyword>
<feature type="compositionally biased region" description="Low complexity" evidence="1">
    <location>
        <begin position="151"/>
        <end position="160"/>
    </location>
</feature>
<feature type="compositionally biased region" description="Polar residues" evidence="1">
    <location>
        <begin position="215"/>
        <end position="236"/>
    </location>
</feature>
<name>A0A5N6KXZ0_9ROSI</name>
<feature type="region of interest" description="Disordered" evidence="1">
    <location>
        <begin position="342"/>
        <end position="362"/>
    </location>
</feature>
<reference evidence="2 3" key="1">
    <citation type="submission" date="2019-06" db="EMBL/GenBank/DDBJ databases">
        <title>A chromosomal-level reference genome of Carpinus fangiana (Coryloideae, Betulaceae).</title>
        <authorList>
            <person name="Yang X."/>
            <person name="Wang Z."/>
            <person name="Zhang L."/>
            <person name="Hao G."/>
            <person name="Liu J."/>
            <person name="Yang Y."/>
        </authorList>
    </citation>
    <scope>NUCLEOTIDE SEQUENCE [LARGE SCALE GENOMIC DNA]</scope>
    <source>
        <strain evidence="2">Cfa_2016G</strain>
        <tissue evidence="2">Leaf</tissue>
    </source>
</reference>
<accession>A0A5N6KXZ0</accession>
<feature type="region of interest" description="Disordered" evidence="1">
    <location>
        <begin position="112"/>
        <end position="189"/>
    </location>
</feature>
<evidence type="ECO:0000313" key="3">
    <source>
        <dbReference type="Proteomes" id="UP000327013"/>
    </source>
</evidence>
<dbReference type="EMBL" id="VIBQ01000016">
    <property type="protein sequence ID" value="KAB8356657.1"/>
    <property type="molecule type" value="Genomic_DNA"/>
</dbReference>
<feature type="compositionally biased region" description="Basic residues" evidence="1">
    <location>
        <begin position="119"/>
        <end position="130"/>
    </location>
</feature>
<feature type="compositionally biased region" description="Low complexity" evidence="1">
    <location>
        <begin position="342"/>
        <end position="351"/>
    </location>
</feature>